<dbReference type="SUPFAM" id="SSF53335">
    <property type="entry name" value="S-adenosyl-L-methionine-dependent methyltransferases"/>
    <property type="match status" value="1"/>
</dbReference>
<dbReference type="Proteomes" id="UP000636793">
    <property type="component" value="Unassembled WGS sequence"/>
</dbReference>
<dbReference type="AlphaFoldDB" id="A0A916SVV0"/>
<dbReference type="PANTHER" id="PTHR43460:SF1">
    <property type="entry name" value="METHYLTRANSFERASE TYPE 11 DOMAIN-CONTAINING PROTEIN"/>
    <property type="match status" value="1"/>
</dbReference>
<dbReference type="EMBL" id="BMHI01000001">
    <property type="protein sequence ID" value="GGB16512.1"/>
    <property type="molecule type" value="Genomic_DNA"/>
</dbReference>
<reference evidence="1" key="1">
    <citation type="journal article" date="2014" name="Int. J. Syst. Evol. Microbiol.">
        <title>Complete genome sequence of Corynebacterium casei LMG S-19264T (=DSM 44701T), isolated from a smear-ripened cheese.</title>
        <authorList>
            <consortium name="US DOE Joint Genome Institute (JGI-PGF)"/>
            <person name="Walter F."/>
            <person name="Albersmeier A."/>
            <person name="Kalinowski J."/>
            <person name="Ruckert C."/>
        </authorList>
    </citation>
    <scope>NUCLEOTIDE SEQUENCE</scope>
    <source>
        <strain evidence="1">CGMCC 1.15085</strain>
    </source>
</reference>
<evidence type="ECO:0000313" key="2">
    <source>
        <dbReference type="Proteomes" id="UP000636793"/>
    </source>
</evidence>
<evidence type="ECO:0008006" key="3">
    <source>
        <dbReference type="Google" id="ProtNLM"/>
    </source>
</evidence>
<reference evidence="1" key="2">
    <citation type="submission" date="2020-09" db="EMBL/GenBank/DDBJ databases">
        <authorList>
            <person name="Sun Q."/>
            <person name="Zhou Y."/>
        </authorList>
    </citation>
    <scope>NUCLEOTIDE SEQUENCE</scope>
    <source>
        <strain evidence="1">CGMCC 1.15085</strain>
    </source>
</reference>
<dbReference type="RefSeq" id="WP_188835185.1">
    <property type="nucleotide sequence ID" value="NZ_BMHI01000001.1"/>
</dbReference>
<accession>A0A916SVV0</accession>
<keyword evidence="2" id="KW-1185">Reference proteome</keyword>
<dbReference type="Gene3D" id="3.40.50.150">
    <property type="entry name" value="Vaccinia Virus protein VP39"/>
    <property type="match status" value="1"/>
</dbReference>
<proteinExistence type="predicted"/>
<protein>
    <recommendedName>
        <fullName evidence="3">Class I SAM-dependent methyltransferase</fullName>
    </recommendedName>
</protein>
<organism evidence="1 2">
    <name type="scientific">Flexivirga endophytica</name>
    <dbReference type="NCBI Taxonomy" id="1849103"/>
    <lineage>
        <taxon>Bacteria</taxon>
        <taxon>Bacillati</taxon>
        <taxon>Actinomycetota</taxon>
        <taxon>Actinomycetes</taxon>
        <taxon>Micrococcales</taxon>
        <taxon>Dermacoccaceae</taxon>
        <taxon>Flexivirga</taxon>
    </lineage>
</organism>
<comment type="caution">
    <text evidence="1">The sequence shown here is derived from an EMBL/GenBank/DDBJ whole genome shotgun (WGS) entry which is preliminary data.</text>
</comment>
<gene>
    <name evidence="1" type="ORF">GCM10011492_02860</name>
</gene>
<evidence type="ECO:0000313" key="1">
    <source>
        <dbReference type="EMBL" id="GGB16512.1"/>
    </source>
</evidence>
<sequence>MNSDAELLAAWAAEERAQPEGWDFSSLDGRMSESSEPWDLAAVWRTALASATRVLDMGTAGGEFLARFADVLPAHTVASEGWLPNLGVARRGLAPYDVGVVGSDPDEHGSHLPFAAGSFDLVLNRHEAYEPADVWRILSPGGVFVTQQVGGDELGEVRSAFGMSPSAPEVTYDRFRAGLADAGFDVVDGAESVGHYVFADIAALVAYVQLVPWDVPEDFTVERYADELLHLHQRGPISGQPFRATRKRFWLEGRKPAA</sequence>
<dbReference type="InterPro" id="IPR029063">
    <property type="entry name" value="SAM-dependent_MTases_sf"/>
</dbReference>
<name>A0A916SVV0_9MICO</name>
<dbReference type="InterPro" id="IPR052939">
    <property type="entry name" value="23S_rRNA_MeTrnsfrase_RlmA"/>
</dbReference>
<dbReference type="PANTHER" id="PTHR43460">
    <property type="entry name" value="METHYLTRANSFERASE"/>
    <property type="match status" value="1"/>
</dbReference>